<gene>
    <name evidence="3" type="ORF">EMWEY_00020360</name>
</gene>
<dbReference type="Proteomes" id="UP000030763">
    <property type="component" value="Unassembled WGS sequence"/>
</dbReference>
<evidence type="ECO:0000313" key="3">
    <source>
        <dbReference type="EMBL" id="CDJ59187.1"/>
    </source>
</evidence>
<dbReference type="VEuPathDB" id="ToxoDB:EMWEY_00020360"/>
<feature type="coiled-coil region" evidence="1">
    <location>
        <begin position="326"/>
        <end position="353"/>
    </location>
</feature>
<reference evidence="3" key="2">
    <citation type="submission" date="2013-10" db="EMBL/GenBank/DDBJ databases">
        <authorList>
            <person name="Aslett M."/>
        </authorList>
    </citation>
    <scope>NUCLEOTIDE SEQUENCE [LARGE SCALE GENOMIC DNA]</scope>
    <source>
        <strain evidence="3">Weybridge</strain>
    </source>
</reference>
<dbReference type="RefSeq" id="XP_013335835.1">
    <property type="nucleotide sequence ID" value="XM_013480381.1"/>
</dbReference>
<reference evidence="3" key="1">
    <citation type="submission" date="2013-10" db="EMBL/GenBank/DDBJ databases">
        <title>Genomic analysis of the causative agents of coccidiosis in chickens.</title>
        <authorList>
            <person name="Reid A.J."/>
            <person name="Blake D."/>
            <person name="Billington K."/>
            <person name="Browne H."/>
            <person name="Dunn M."/>
            <person name="Hung S."/>
            <person name="Kawahara F."/>
            <person name="Miranda-Saavedra D."/>
            <person name="Mourier T."/>
            <person name="Nagra H."/>
            <person name="Otto T.D."/>
            <person name="Rawlings N."/>
            <person name="Sanchez A."/>
            <person name="Sanders M."/>
            <person name="Subramaniam C."/>
            <person name="Tay Y."/>
            <person name="Dear P."/>
            <person name="Doerig C."/>
            <person name="Gruber A."/>
            <person name="Parkinson J."/>
            <person name="Shirley M."/>
            <person name="Wan K.L."/>
            <person name="Berriman M."/>
            <person name="Tomley F."/>
            <person name="Pain A."/>
        </authorList>
    </citation>
    <scope>NUCLEOTIDE SEQUENCE [LARGE SCALE GENOMIC DNA]</scope>
    <source>
        <strain evidence="3">Weybridge</strain>
    </source>
</reference>
<dbReference type="GeneID" id="25336022"/>
<sequence>MVGEVDTVANSGIVREASGMYPVSEEYISNDHPLYVALPPRREQGHRVLHMVSILCLSAAIFLLLRGHHCVLLLDSHGQLGGRLRERVLSLAETGRFRRCVESGTVLERAVPQGTGSDDLSTASGGSLRVSSEGISSGASSGFEGGPLIGAVGGTGTSGLPAPTLDESQYAQESIVHGSLPVSPHTAFQRILGRLGVSKKIPFDFAARQGPLETREGGISDQISTNERQQEKNSPTKKSVPSSKVLLDVPLDRAEHARQLRLLQPSGDVCVDMTEQDLDLLHTAKRHLTRMLNKRSHLLNSLHANSARQSLLQGQLWLQRSTSSERHRLQGRLLQLQEEARLLECQLWRTRRELKSMIPLQQHMALSLRLVARRRAAGAYLSSRGAAALSAAILIVDGSGREHAVASYTEELEIKKMSVLELEQLELNQSGSHLILAAEAAA</sequence>
<name>U6M4P0_EIMMA</name>
<dbReference type="OrthoDB" id="348442at2759"/>
<organism evidence="3 4">
    <name type="scientific">Eimeria maxima</name>
    <name type="common">Coccidian parasite</name>
    <dbReference type="NCBI Taxonomy" id="5804"/>
    <lineage>
        <taxon>Eukaryota</taxon>
        <taxon>Sar</taxon>
        <taxon>Alveolata</taxon>
        <taxon>Apicomplexa</taxon>
        <taxon>Conoidasida</taxon>
        <taxon>Coccidia</taxon>
        <taxon>Eucoccidiorida</taxon>
        <taxon>Eimeriorina</taxon>
        <taxon>Eimeriidae</taxon>
        <taxon>Eimeria</taxon>
    </lineage>
</organism>
<protein>
    <submittedName>
        <fullName evidence="3">Uncharacterized protein</fullName>
    </submittedName>
</protein>
<accession>U6M4P0</accession>
<keyword evidence="4" id="KW-1185">Reference proteome</keyword>
<dbReference type="OMA" id="AMEKRHE"/>
<feature type="region of interest" description="Disordered" evidence="2">
    <location>
        <begin position="208"/>
        <end position="243"/>
    </location>
</feature>
<keyword evidence="1" id="KW-0175">Coiled coil</keyword>
<dbReference type="EMBL" id="HG720165">
    <property type="protein sequence ID" value="CDJ59187.1"/>
    <property type="molecule type" value="Genomic_DNA"/>
</dbReference>
<dbReference type="AlphaFoldDB" id="U6M4P0"/>
<evidence type="ECO:0000256" key="1">
    <source>
        <dbReference type="SAM" id="Coils"/>
    </source>
</evidence>
<evidence type="ECO:0000313" key="4">
    <source>
        <dbReference type="Proteomes" id="UP000030763"/>
    </source>
</evidence>
<evidence type="ECO:0000256" key="2">
    <source>
        <dbReference type="SAM" id="MobiDB-lite"/>
    </source>
</evidence>
<proteinExistence type="predicted"/>